<dbReference type="InterPro" id="IPR027370">
    <property type="entry name" value="Znf-RING_euk"/>
</dbReference>
<dbReference type="PROSITE" id="PS50119">
    <property type="entry name" value="ZF_BBOX"/>
    <property type="match status" value="1"/>
</dbReference>
<protein>
    <recommendedName>
        <fullName evidence="11">RING-type domain-containing protein</fullName>
    </recommendedName>
</protein>
<dbReference type="PROSITE" id="PS00518">
    <property type="entry name" value="ZF_RING_1"/>
    <property type="match status" value="1"/>
</dbReference>
<evidence type="ECO:0000259" key="7">
    <source>
        <dbReference type="PROSITE" id="PS50089"/>
    </source>
</evidence>
<dbReference type="PANTHER" id="PTHR47156">
    <property type="entry name" value="PROTEIN CBG20824"/>
    <property type="match status" value="1"/>
</dbReference>
<dbReference type="InterPro" id="IPR052667">
    <property type="entry name" value="E3_ubiquitin-ligase_RING"/>
</dbReference>
<dbReference type="Gene3D" id="3.30.40.10">
    <property type="entry name" value="Zinc/RING finger domain, C3HC4 (zinc finger)"/>
    <property type="match status" value="1"/>
</dbReference>
<dbReference type="AlphaFoldDB" id="G0N3S2"/>
<dbReference type="PROSITE" id="PS50089">
    <property type="entry name" value="ZF_RING_2"/>
    <property type="match status" value="1"/>
</dbReference>
<dbReference type="HOGENOM" id="CLU_041835_0_0_1"/>
<dbReference type="PANTHER" id="PTHR47156:SF7">
    <property type="entry name" value="RING-TYPE DOMAIN-CONTAINING PROTEIN"/>
    <property type="match status" value="1"/>
</dbReference>
<dbReference type="SMART" id="SM00184">
    <property type="entry name" value="RING"/>
    <property type="match status" value="1"/>
</dbReference>
<feature type="domain" description="RING-type" evidence="7">
    <location>
        <begin position="35"/>
        <end position="85"/>
    </location>
</feature>
<dbReference type="eggNOG" id="KOG4185">
    <property type="taxonomic scope" value="Eukaryota"/>
</dbReference>
<feature type="compositionally biased region" description="Pro residues" evidence="6">
    <location>
        <begin position="377"/>
        <end position="396"/>
    </location>
</feature>
<evidence type="ECO:0000313" key="10">
    <source>
        <dbReference type="Proteomes" id="UP000008068"/>
    </source>
</evidence>
<dbReference type="Gene3D" id="3.30.160.60">
    <property type="entry name" value="Classic Zinc Finger"/>
    <property type="match status" value="1"/>
</dbReference>
<evidence type="ECO:0000256" key="6">
    <source>
        <dbReference type="SAM" id="MobiDB-lite"/>
    </source>
</evidence>
<dbReference type="STRING" id="135651.G0N3S2"/>
<keyword evidence="3" id="KW-0862">Zinc</keyword>
<reference evidence="10" key="1">
    <citation type="submission" date="2011-07" db="EMBL/GenBank/DDBJ databases">
        <authorList>
            <consortium name="Caenorhabditis brenneri Sequencing and Analysis Consortium"/>
            <person name="Wilson R.K."/>
        </authorList>
    </citation>
    <scope>NUCLEOTIDE SEQUENCE [LARGE SCALE GENOMIC DNA]</scope>
    <source>
        <strain evidence="10">PB2801</strain>
    </source>
</reference>
<evidence type="ECO:0000259" key="8">
    <source>
        <dbReference type="PROSITE" id="PS50119"/>
    </source>
</evidence>
<accession>G0N3S2</accession>
<evidence type="ECO:0000256" key="3">
    <source>
        <dbReference type="ARBA" id="ARBA00022833"/>
    </source>
</evidence>
<feature type="domain" description="B box-type" evidence="8">
    <location>
        <begin position="124"/>
        <end position="170"/>
    </location>
</feature>
<dbReference type="InterPro" id="IPR013083">
    <property type="entry name" value="Znf_RING/FYVE/PHD"/>
</dbReference>
<sequence length="408" mass="46279">MVDNLDEVTPIEHSGDLPFTRNTNLSHSKQVSLECKICNEEYSDTIYSNIPRILSGCGHTLCHSCAETLQLMSPDILSIDCPFDRITTKVKVDKLHKNFAIIELIMEKGGDEKPAMGAVGIREEPDIPCFENSRHESTRFCQTCGVDFCDSCFLSIHSSRINSNHESVPISEKPIEIPPCPNHPTIIAQFFCQDKTCKAASPLCCNSCSKKHHKHHNMISPMEKIEDNQSNLTDLLQNLQCTETNMSKALRRADRCIKSTSKTETDYRKLVSSIHEHFDRKKLEAVQNLESFVEHKREGMELDKKHIEHDMGLIKETKKEIEKVLKRKDLLFAQEIIDKGEAMCSLDKRNDANLFLLQLPSLEEIVDSKYNYSQPRNPSPWPPAPPNIPPPLPPKSPRIASPLSTFSF</sequence>
<dbReference type="InParanoid" id="G0N3S2"/>
<dbReference type="SUPFAM" id="SSF57845">
    <property type="entry name" value="B-box zinc-binding domain"/>
    <property type="match status" value="1"/>
</dbReference>
<feature type="coiled-coil region" evidence="5">
    <location>
        <begin position="222"/>
        <end position="252"/>
    </location>
</feature>
<dbReference type="InterPro" id="IPR017907">
    <property type="entry name" value="Znf_RING_CS"/>
</dbReference>
<keyword evidence="1" id="KW-0479">Metal-binding</keyword>
<dbReference type="InterPro" id="IPR000315">
    <property type="entry name" value="Znf_B-box"/>
</dbReference>
<organism evidence="10">
    <name type="scientific">Caenorhabditis brenneri</name>
    <name type="common">Nematode worm</name>
    <dbReference type="NCBI Taxonomy" id="135651"/>
    <lineage>
        <taxon>Eukaryota</taxon>
        <taxon>Metazoa</taxon>
        <taxon>Ecdysozoa</taxon>
        <taxon>Nematoda</taxon>
        <taxon>Chromadorea</taxon>
        <taxon>Rhabditida</taxon>
        <taxon>Rhabditina</taxon>
        <taxon>Rhabditomorpha</taxon>
        <taxon>Rhabditoidea</taxon>
        <taxon>Rhabditidae</taxon>
        <taxon>Peloderinae</taxon>
        <taxon>Caenorhabditis</taxon>
    </lineage>
</organism>
<dbReference type="CDD" id="cd19773">
    <property type="entry name" value="Bbox2_TRIM23_C-IX_rpt1"/>
    <property type="match status" value="1"/>
</dbReference>
<dbReference type="SUPFAM" id="SSF57850">
    <property type="entry name" value="RING/U-box"/>
    <property type="match status" value="1"/>
</dbReference>
<dbReference type="EMBL" id="GL379835">
    <property type="protein sequence ID" value="EGT51815.1"/>
    <property type="molecule type" value="Genomic_DNA"/>
</dbReference>
<keyword evidence="5" id="KW-0175">Coiled coil</keyword>
<dbReference type="OMA" id="VCILCTF"/>
<gene>
    <name evidence="9" type="ORF">CAEBREN_14855</name>
</gene>
<evidence type="ECO:0000256" key="1">
    <source>
        <dbReference type="ARBA" id="ARBA00022723"/>
    </source>
</evidence>
<dbReference type="Proteomes" id="UP000008068">
    <property type="component" value="Unassembled WGS sequence"/>
</dbReference>
<evidence type="ECO:0000256" key="2">
    <source>
        <dbReference type="ARBA" id="ARBA00022771"/>
    </source>
</evidence>
<dbReference type="InterPro" id="IPR001841">
    <property type="entry name" value="Znf_RING"/>
</dbReference>
<name>G0N3S2_CAEBE</name>
<feature type="region of interest" description="Disordered" evidence="6">
    <location>
        <begin position="371"/>
        <end position="408"/>
    </location>
</feature>
<dbReference type="GO" id="GO:0008270">
    <property type="term" value="F:zinc ion binding"/>
    <property type="evidence" value="ECO:0007669"/>
    <property type="project" value="UniProtKB-KW"/>
</dbReference>
<evidence type="ECO:0000256" key="5">
    <source>
        <dbReference type="SAM" id="Coils"/>
    </source>
</evidence>
<evidence type="ECO:0000313" key="9">
    <source>
        <dbReference type="EMBL" id="EGT51815.1"/>
    </source>
</evidence>
<keyword evidence="2 4" id="KW-0863">Zinc-finger</keyword>
<dbReference type="Pfam" id="PF00643">
    <property type="entry name" value="zf-B_box"/>
    <property type="match status" value="1"/>
</dbReference>
<dbReference type="Pfam" id="PF13445">
    <property type="entry name" value="zf-RING_UBOX"/>
    <property type="match status" value="1"/>
</dbReference>
<evidence type="ECO:0008006" key="11">
    <source>
        <dbReference type="Google" id="ProtNLM"/>
    </source>
</evidence>
<proteinExistence type="predicted"/>
<keyword evidence="10" id="KW-1185">Reference proteome</keyword>
<evidence type="ECO:0000256" key="4">
    <source>
        <dbReference type="PROSITE-ProRule" id="PRU00024"/>
    </source>
</evidence>